<dbReference type="InterPro" id="IPR045163">
    <property type="entry name" value="Focadhesin/RST1"/>
</dbReference>
<dbReference type="Proteomes" id="UP000287033">
    <property type="component" value="Unassembled WGS sequence"/>
</dbReference>
<dbReference type="InterPro" id="IPR022542">
    <property type="entry name" value="FOCAD/RST1_DUF3730"/>
</dbReference>
<evidence type="ECO:0000313" key="4">
    <source>
        <dbReference type="EMBL" id="GCC23433.1"/>
    </source>
</evidence>
<comment type="caution">
    <text evidence="4">The sequence shown here is derived from an EMBL/GenBank/DDBJ whole genome shotgun (WGS) entry which is preliminary data.</text>
</comment>
<evidence type="ECO:0000259" key="2">
    <source>
        <dbReference type="Pfam" id="PF11229"/>
    </source>
</evidence>
<evidence type="ECO:0000256" key="1">
    <source>
        <dbReference type="SAM" id="MobiDB-lite"/>
    </source>
</evidence>
<protein>
    <submittedName>
        <fullName evidence="4">Uncharacterized protein</fullName>
    </submittedName>
</protein>
<gene>
    <name evidence="4" type="ORF">chiPu_0001829</name>
</gene>
<feature type="domain" description="Focadhesin C-terminal" evidence="2">
    <location>
        <begin position="1162"/>
        <end position="1706"/>
    </location>
</feature>
<dbReference type="GO" id="GO:0060147">
    <property type="term" value="P:regulation of post-transcriptional gene silencing"/>
    <property type="evidence" value="ECO:0007669"/>
    <property type="project" value="InterPro"/>
</dbReference>
<dbReference type="OrthoDB" id="6125419at2759"/>
<accession>A0A401RZ50</accession>
<name>A0A401RZ50_CHIPU</name>
<dbReference type="PANTHER" id="PTHR16212">
    <property type="entry name" value="FOCADHESIN FAMILY MEMBER"/>
    <property type="match status" value="1"/>
</dbReference>
<feature type="region of interest" description="Disordered" evidence="1">
    <location>
        <begin position="675"/>
        <end position="701"/>
    </location>
</feature>
<dbReference type="STRING" id="137246.A0A401RZ50"/>
<feature type="compositionally biased region" description="Acidic residues" evidence="1">
    <location>
        <begin position="682"/>
        <end position="701"/>
    </location>
</feature>
<dbReference type="PANTHER" id="PTHR16212:SF4">
    <property type="entry name" value="FOCADHESIN"/>
    <property type="match status" value="1"/>
</dbReference>
<evidence type="ECO:0000259" key="3">
    <source>
        <dbReference type="Pfam" id="PF12530"/>
    </source>
</evidence>
<reference evidence="4 5" key="1">
    <citation type="journal article" date="2018" name="Nat. Ecol. Evol.">
        <title>Shark genomes provide insights into elasmobranch evolution and the origin of vertebrates.</title>
        <authorList>
            <person name="Hara Y"/>
            <person name="Yamaguchi K"/>
            <person name="Onimaru K"/>
            <person name="Kadota M"/>
            <person name="Koyanagi M"/>
            <person name="Keeley SD"/>
            <person name="Tatsumi K"/>
            <person name="Tanaka K"/>
            <person name="Motone F"/>
            <person name="Kageyama Y"/>
            <person name="Nozu R"/>
            <person name="Adachi N"/>
            <person name="Nishimura O"/>
            <person name="Nakagawa R"/>
            <person name="Tanegashima C"/>
            <person name="Kiyatake I"/>
            <person name="Matsumoto R"/>
            <person name="Murakumo K"/>
            <person name="Nishida K"/>
            <person name="Terakita A"/>
            <person name="Kuratani S"/>
            <person name="Sato K"/>
            <person name="Hyodo S Kuraku.S."/>
        </authorList>
    </citation>
    <scope>NUCLEOTIDE SEQUENCE [LARGE SCALE GENOMIC DNA]</scope>
</reference>
<organism evidence="4 5">
    <name type="scientific">Chiloscyllium punctatum</name>
    <name type="common">Brownbanded bambooshark</name>
    <name type="synonym">Hemiscyllium punctatum</name>
    <dbReference type="NCBI Taxonomy" id="137246"/>
    <lineage>
        <taxon>Eukaryota</taxon>
        <taxon>Metazoa</taxon>
        <taxon>Chordata</taxon>
        <taxon>Craniata</taxon>
        <taxon>Vertebrata</taxon>
        <taxon>Chondrichthyes</taxon>
        <taxon>Elasmobranchii</taxon>
        <taxon>Galeomorphii</taxon>
        <taxon>Galeoidea</taxon>
        <taxon>Orectolobiformes</taxon>
        <taxon>Hemiscylliidae</taxon>
        <taxon>Chiloscyllium</taxon>
    </lineage>
</organism>
<keyword evidence="5" id="KW-1185">Reference proteome</keyword>
<sequence>MSEDFKRRLEFQNVTIQSQAVGHLVAAVLKEKGSSSLINHASDQSPALNLLWEKCCSDNVVVRTACCEALAALVAQNHADFNYVLNGILNLIPSASNVQGLIRSISQLLQMQAQGTDPNDKTVYSCPYAIRNPPHPFVFVLENRPDSWPFLLQQTASIFRQPSKSTVVILFPIYQVTSLAQVTEATIFLQELSLAFLRHAHFWKSELAQISLQLLCVCEVSLKITGELSSLIHQIQMIVDNVPESIPAEEMLVGLSLLLLQTPVCHQEPILNLALKILSLSSVHNLLKAALILVMPLLQIASSVNYTSSAEVGPATQELAEKLLDIIQNEERKDLTSRSKPSCELLFPITSWYKTIFATWKLLDDFSTDVKAASVWLSSIKSTLALNDKVPEHIALVITYIILKEDAECLRIALDTAKDLAKADASQVPHLISVLMFKLGRPLEPTLYHAILYTLPALGTHKVCVAQIIRALQMLWKTTRLKAVSLRLMTILWENQDRVYPELQKFMALVDVPSVSCVKEDHWEQMIAKAATIRDICRKRSYQHGADMLAAISKVLNECTRPDQVTPAVLVLQGLHALCQAEVVDIRSTWCALSPKLNSDTRPLVVKALTELFALVPLLAVKSTEYEKFRAQVISILWSHTQSKNSLIASSAYKALSAFNSEEYTVLHLPEQVRPERKPDYDNDEMDMNVDEEEEEKEEDLSVPGASYMKLLLMTPLPVLSAFEEFLTSLVTQELTVMPRGVYYSALRGGTVRSDQGKTVAGIPNFMLKTYEKNKQPGLKSGLAAGLLLCYDLHVQTDKDGKPINRFLVSRGRSYQQMLAALIHEVPIQPSEWHKSILLSQAWLGFMGRAYHAVLQGRQAELEMQQKHGKDDPEELQYKQFVSWLWVRDLLTDVVKSASKDSPVVQGNSILALTGLAVTVAKYESSLPSEAHDAPEIGADILPTEHWISMVVETLLSIVDNRYRPKGRIFPWFQHKSYSGENTASAIARSCAAMALTLLVPVLITSRKESIEEVLGILVAGLPGKPNADISQAVLFHMGLAAGMFLSRLYEERMSDVSGQKMNLLLMKSLDALEKCSFDTSLEHNTGCILGVGLVLSLMSQSSQTESRVHVSVTLSELCRSLDESTSQSRVFQEVLAYSVACVSVSAFSAGIIQANEAEEIMIKLRTLTEQSQQTAGFAMALGNMVHGLAACGHGKAEDLSNRLLPAWLKILLAEGCPTMHRLAAVNGLVALVGSESSLTQLKSETIQSSQFQSKMNEVIRAMTQTISFSGVIGLQSNAAYALGHLHLTNMSSSQSRTSVPPDFGYLPERSVIRSATDYIIEAGKKGPERIPAQLVKVLLGPIAGCGNSYQYPPVNWASMLSPLIRLNFGEDVQQHCIEIAVTQAQTSQSAAMFLGMWVAPPLVYSLNLETRKYLFTSLASWMKHVPEDKLQTFVEVLAVQCFTLESRQKSPDLCHTVLQGLHEAMKVPTQVQHSWSILCKSVETIFELLPNEIQVNELKFYVGIANCLSELGDTEVDRITQVTKDTIAKSTFVRAFLVSQGRVPLLCLNDVIAAAVGSCHMETVIWIMLQSFYQCRLISHQNTGVIKRMEWLLELMGHIRNVAYGSAPTQNTDPKETVGFLLRVFAAAAAAWSDHTTPLMLGVRASWVPQSEEKNLIDCMQLSLGGSSVESLSVQQCLYLLPQSILLLLAKEPWKDHTQKKIHEYQTLTVRRSSDQEVQKLQCWHCGFYLSTGGRLSGLVHMDGNWHLFER</sequence>
<dbReference type="Pfam" id="PF11229">
    <property type="entry name" value="Focadhesin"/>
    <property type="match status" value="1"/>
</dbReference>
<proteinExistence type="predicted"/>
<dbReference type="InterPro" id="IPR021392">
    <property type="entry name" value="Focadhesin_C"/>
</dbReference>
<dbReference type="EMBL" id="BEZZ01000029">
    <property type="protein sequence ID" value="GCC23433.1"/>
    <property type="molecule type" value="Genomic_DNA"/>
</dbReference>
<feature type="domain" description="DUF3730" evidence="3">
    <location>
        <begin position="433"/>
        <end position="656"/>
    </location>
</feature>
<dbReference type="Pfam" id="PF12530">
    <property type="entry name" value="DUF3730"/>
    <property type="match status" value="1"/>
</dbReference>
<dbReference type="SUPFAM" id="SSF48371">
    <property type="entry name" value="ARM repeat"/>
    <property type="match status" value="2"/>
</dbReference>
<dbReference type="InterPro" id="IPR016024">
    <property type="entry name" value="ARM-type_fold"/>
</dbReference>
<evidence type="ECO:0000313" key="5">
    <source>
        <dbReference type="Proteomes" id="UP000287033"/>
    </source>
</evidence>
<dbReference type="OMA" id="GQLFSWF"/>